<evidence type="ECO:0000313" key="3">
    <source>
        <dbReference type="Proteomes" id="UP000486351"/>
    </source>
</evidence>
<comment type="caution">
    <text evidence="2">The sequence shown here is derived from an EMBL/GenBank/DDBJ whole genome shotgun (WGS) entry which is preliminary data.</text>
</comment>
<protein>
    <submittedName>
        <fullName evidence="2">Uncharacterized protein</fullName>
    </submittedName>
</protein>
<dbReference type="EMBL" id="QXFY01000890">
    <property type="protein sequence ID" value="KAE9333517.1"/>
    <property type="molecule type" value="Genomic_DNA"/>
</dbReference>
<reference evidence="2 3" key="1">
    <citation type="submission" date="2018-09" db="EMBL/GenBank/DDBJ databases">
        <title>Genomic investigation of the strawberry pathogen Phytophthora fragariae indicates pathogenicity is determined by transcriptional variation in three key races.</title>
        <authorList>
            <person name="Adams T.M."/>
            <person name="Armitage A.D."/>
            <person name="Sobczyk M.K."/>
            <person name="Bates H.J."/>
            <person name="Dunwell J.M."/>
            <person name="Nellist C.F."/>
            <person name="Harrison R.J."/>
        </authorList>
    </citation>
    <scope>NUCLEOTIDE SEQUENCE [LARGE SCALE GENOMIC DNA]</scope>
    <source>
        <strain evidence="2 3">NOV-77</strain>
    </source>
</reference>
<evidence type="ECO:0000313" key="2">
    <source>
        <dbReference type="EMBL" id="KAE9333517.1"/>
    </source>
</evidence>
<organism evidence="2 3">
    <name type="scientific">Phytophthora fragariae</name>
    <dbReference type="NCBI Taxonomy" id="53985"/>
    <lineage>
        <taxon>Eukaryota</taxon>
        <taxon>Sar</taxon>
        <taxon>Stramenopiles</taxon>
        <taxon>Oomycota</taxon>
        <taxon>Peronosporomycetes</taxon>
        <taxon>Peronosporales</taxon>
        <taxon>Peronosporaceae</taxon>
        <taxon>Phytophthora</taxon>
    </lineage>
</organism>
<feature type="compositionally biased region" description="Polar residues" evidence="1">
    <location>
        <begin position="27"/>
        <end position="42"/>
    </location>
</feature>
<name>A0A6G0RH71_9STRA</name>
<sequence length="72" mass="7774">MATYPTFYVGLLKTNRPAGAVEPEEPTGSQNIVGRRSPSSEQALPREVGQEQEPEKEKEHESLSGVPLGPPS</sequence>
<evidence type="ECO:0000256" key="1">
    <source>
        <dbReference type="SAM" id="MobiDB-lite"/>
    </source>
</evidence>
<proteinExistence type="predicted"/>
<dbReference type="Proteomes" id="UP000486351">
    <property type="component" value="Unassembled WGS sequence"/>
</dbReference>
<feature type="region of interest" description="Disordered" evidence="1">
    <location>
        <begin position="16"/>
        <end position="72"/>
    </location>
</feature>
<accession>A0A6G0RH71</accession>
<dbReference type="AlphaFoldDB" id="A0A6G0RH71"/>
<gene>
    <name evidence="2" type="ORF">PF008_g14414</name>
</gene>
<feature type="compositionally biased region" description="Basic and acidic residues" evidence="1">
    <location>
        <begin position="53"/>
        <end position="62"/>
    </location>
</feature>